<reference evidence="2 3" key="1">
    <citation type="journal article" date="2017" name="Genome Med.">
        <title>A novel Ruminococcus gnavus clade enriched in inflammatory bowel disease patients.</title>
        <authorList>
            <person name="Hall A.B."/>
            <person name="Yassour M."/>
            <person name="Sauk J."/>
            <person name="Garner A."/>
            <person name="Jiang X."/>
            <person name="Arthur T."/>
            <person name="Lagoudas G.K."/>
            <person name="Vatanen T."/>
            <person name="Fornelos N."/>
            <person name="Wilson R."/>
            <person name="Bertha M."/>
            <person name="Cohen M."/>
            <person name="Garber J."/>
            <person name="Khalili H."/>
            <person name="Gevers D."/>
            <person name="Ananthakrishnan A.N."/>
            <person name="Kugathasan S."/>
            <person name="Lander E.S."/>
            <person name="Blainey P."/>
            <person name="Vlamakis H."/>
            <person name="Xavier R.J."/>
            <person name="Huttenhower C."/>
        </authorList>
    </citation>
    <scope>NUCLEOTIDE SEQUENCE [LARGE SCALE GENOMIC DNA]</scope>
    <source>
        <strain evidence="2 3">RJX1118</strain>
    </source>
</reference>
<name>A0A2N5NE18_MEDGN</name>
<reference evidence="1" key="2">
    <citation type="submission" date="2022-11" db="EMBL/GenBank/DDBJ databases">
        <title>Temperate bacteriophages infecting mucin-degrading bacterium Ruminococcus gnavus from the human gut.</title>
        <authorList>
            <person name="Buttimer C."/>
        </authorList>
    </citation>
    <scope>NUCLEOTIDE SEQUENCE</scope>
    <source>
        <strain evidence="1">CCUG 52279</strain>
    </source>
</reference>
<dbReference type="RefSeq" id="WP_101880362.1">
    <property type="nucleotide sequence ID" value="NZ_CABHNE010000093.1"/>
</dbReference>
<proteinExistence type="predicted"/>
<dbReference type="EMBL" id="JAPRBD010000003">
    <property type="protein sequence ID" value="MCZ0689352.1"/>
    <property type="molecule type" value="Genomic_DNA"/>
</dbReference>
<dbReference type="EMBL" id="NIHM01000045">
    <property type="protein sequence ID" value="PLT52252.1"/>
    <property type="molecule type" value="Genomic_DNA"/>
</dbReference>
<accession>A0A2N5NE18</accession>
<evidence type="ECO:0000313" key="3">
    <source>
        <dbReference type="Proteomes" id="UP000234849"/>
    </source>
</evidence>
<gene>
    <name evidence="2" type="ORF">CDL18_15230</name>
    <name evidence="1" type="ORF">OZZ16_05375</name>
</gene>
<dbReference type="Proteomes" id="UP000234849">
    <property type="component" value="Unassembled WGS sequence"/>
</dbReference>
<dbReference type="Pfam" id="PF07751">
    <property type="entry name" value="Abi_2"/>
    <property type="match status" value="1"/>
</dbReference>
<comment type="caution">
    <text evidence="2">The sequence shown here is derived from an EMBL/GenBank/DDBJ whole genome shotgun (WGS) entry which is preliminary data.</text>
</comment>
<dbReference type="InterPro" id="IPR011664">
    <property type="entry name" value="Abi_system_AbiD/AbiF-like"/>
</dbReference>
<sequence length="78" mass="9189">MYQYPKQILTIAQQVQSYIDAGIFSQENVETALKSIGFYRLRGYSFHLYDNSTKKYIPGIKFEDIIKLYQFEKAHLSV</sequence>
<dbReference type="Proteomes" id="UP001076974">
    <property type="component" value="Unassembled WGS sequence"/>
</dbReference>
<protein>
    <submittedName>
        <fullName evidence="1">Abi family protein</fullName>
    </submittedName>
</protein>
<organism evidence="2 3">
    <name type="scientific">Mediterraneibacter gnavus</name>
    <name type="common">Ruminococcus gnavus</name>
    <dbReference type="NCBI Taxonomy" id="33038"/>
    <lineage>
        <taxon>Bacteria</taxon>
        <taxon>Bacillati</taxon>
        <taxon>Bacillota</taxon>
        <taxon>Clostridia</taxon>
        <taxon>Lachnospirales</taxon>
        <taxon>Lachnospiraceae</taxon>
        <taxon>Mediterraneibacter</taxon>
    </lineage>
</organism>
<evidence type="ECO:0000313" key="1">
    <source>
        <dbReference type="EMBL" id="MCZ0689352.1"/>
    </source>
</evidence>
<evidence type="ECO:0000313" key="2">
    <source>
        <dbReference type="EMBL" id="PLT52252.1"/>
    </source>
</evidence>
<dbReference type="AlphaFoldDB" id="A0A2N5NE18"/>